<dbReference type="InterPro" id="IPR021858">
    <property type="entry name" value="Fun_TF"/>
</dbReference>
<protein>
    <submittedName>
        <fullName evidence="7">Uncharacterized protein</fullName>
    </submittedName>
</protein>
<accession>A0A9W8RPD8</accession>
<dbReference type="PANTHER" id="PTHR36206">
    <property type="entry name" value="ASPERCRYPTIN BIOSYNTHESIS CLUSTER-SPECIFIC TRANSCRIPTION REGULATOR ATNN-RELATED"/>
    <property type="match status" value="1"/>
</dbReference>
<evidence type="ECO:0000256" key="2">
    <source>
        <dbReference type="ARBA" id="ARBA00022833"/>
    </source>
</evidence>
<evidence type="ECO:0000256" key="3">
    <source>
        <dbReference type="ARBA" id="ARBA00023015"/>
    </source>
</evidence>
<dbReference type="AlphaFoldDB" id="A0A9W8RPD8"/>
<evidence type="ECO:0000256" key="4">
    <source>
        <dbReference type="ARBA" id="ARBA00023125"/>
    </source>
</evidence>
<dbReference type="PANTHER" id="PTHR36206:SF12">
    <property type="entry name" value="ASPERCRYPTIN BIOSYNTHESIS CLUSTER-SPECIFIC TRANSCRIPTION REGULATOR ATNN-RELATED"/>
    <property type="match status" value="1"/>
</dbReference>
<dbReference type="GO" id="GO:0003677">
    <property type="term" value="F:DNA binding"/>
    <property type="evidence" value="ECO:0007669"/>
    <property type="project" value="UniProtKB-KW"/>
</dbReference>
<proteinExistence type="predicted"/>
<gene>
    <name evidence="7" type="ORF">NW762_011350</name>
</gene>
<keyword evidence="5" id="KW-0804">Transcription</keyword>
<keyword evidence="4" id="KW-0238">DNA-binding</keyword>
<dbReference type="Pfam" id="PF11951">
    <property type="entry name" value="Fungal_trans_2"/>
    <property type="match status" value="1"/>
</dbReference>
<sequence length="409" mass="46230">MNFWHEYALPLSQTSKPVKAAIYALGGAHKSFKLQDQAEGTSRSLAHSYELASVQQYNNAIRIIHEYMSSPEKNFQVILTCCLIFICTESLYGRYENVSRHLEAAFSLLSTRDRWNDLGTECHGETGARGKHGDLARFMENICPSLCSLASDLFFYVGDNHSPKLVSQLTKWVEMQDPINLEDPGTPFTSAQEAASSLTRIESMCDVELYTECPTCLAEGCCGNASLVCRHINNELDAEPYYHHWNARFNAFRNSFDPSKVSDLELYRFKILELEEATWAATLKLEDSDDDLETSDCINMLQKAESIIQFLKTDKGQTFTFQANLVPPIAYVIISCQDAKIQWKGVELLRSLGRREGVWDSKKMADIYAEMITAKENRLLTWEDIPADVPQLTELLGSLQLSTPLTNLQ</sequence>
<keyword evidence="8" id="KW-1185">Reference proteome</keyword>
<keyword evidence="6" id="KW-0539">Nucleus</keyword>
<evidence type="ECO:0000256" key="1">
    <source>
        <dbReference type="ARBA" id="ARBA00022723"/>
    </source>
</evidence>
<dbReference type="EMBL" id="JAOQAZ010000028">
    <property type="protein sequence ID" value="KAJ4251369.1"/>
    <property type="molecule type" value="Genomic_DNA"/>
</dbReference>
<organism evidence="7 8">
    <name type="scientific">Fusarium torreyae</name>
    <dbReference type="NCBI Taxonomy" id="1237075"/>
    <lineage>
        <taxon>Eukaryota</taxon>
        <taxon>Fungi</taxon>
        <taxon>Dikarya</taxon>
        <taxon>Ascomycota</taxon>
        <taxon>Pezizomycotina</taxon>
        <taxon>Sordariomycetes</taxon>
        <taxon>Hypocreomycetidae</taxon>
        <taxon>Hypocreales</taxon>
        <taxon>Nectriaceae</taxon>
        <taxon>Fusarium</taxon>
    </lineage>
</organism>
<evidence type="ECO:0000256" key="6">
    <source>
        <dbReference type="ARBA" id="ARBA00023242"/>
    </source>
</evidence>
<dbReference type="InterPro" id="IPR052360">
    <property type="entry name" value="Transcr_Regulatory_Proteins"/>
</dbReference>
<keyword evidence="3" id="KW-0805">Transcription regulation</keyword>
<evidence type="ECO:0000313" key="7">
    <source>
        <dbReference type="EMBL" id="KAJ4251369.1"/>
    </source>
</evidence>
<reference evidence="7" key="1">
    <citation type="submission" date="2022-09" db="EMBL/GenBank/DDBJ databases">
        <title>Fusarium specimens isolated from Avocado Roots.</title>
        <authorList>
            <person name="Stajich J."/>
            <person name="Roper C."/>
            <person name="Heimlech-Rivalta G."/>
        </authorList>
    </citation>
    <scope>NUCLEOTIDE SEQUENCE</scope>
    <source>
        <strain evidence="7">CF00136</strain>
    </source>
</reference>
<dbReference type="GO" id="GO:0046872">
    <property type="term" value="F:metal ion binding"/>
    <property type="evidence" value="ECO:0007669"/>
    <property type="project" value="UniProtKB-KW"/>
</dbReference>
<comment type="caution">
    <text evidence="7">The sequence shown here is derived from an EMBL/GenBank/DDBJ whole genome shotgun (WGS) entry which is preliminary data.</text>
</comment>
<dbReference type="Proteomes" id="UP001152049">
    <property type="component" value="Unassembled WGS sequence"/>
</dbReference>
<keyword evidence="1" id="KW-0479">Metal-binding</keyword>
<dbReference type="OrthoDB" id="2593732at2759"/>
<name>A0A9W8RPD8_9HYPO</name>
<evidence type="ECO:0000256" key="5">
    <source>
        <dbReference type="ARBA" id="ARBA00023163"/>
    </source>
</evidence>
<keyword evidence="2" id="KW-0862">Zinc</keyword>
<evidence type="ECO:0000313" key="8">
    <source>
        <dbReference type="Proteomes" id="UP001152049"/>
    </source>
</evidence>